<organism evidence="3 4">
    <name type="scientific">Marinospirillum celere</name>
    <dbReference type="NCBI Taxonomy" id="1122252"/>
    <lineage>
        <taxon>Bacteria</taxon>
        <taxon>Pseudomonadati</taxon>
        <taxon>Pseudomonadota</taxon>
        <taxon>Gammaproteobacteria</taxon>
        <taxon>Oceanospirillales</taxon>
        <taxon>Oceanospirillaceae</taxon>
        <taxon>Marinospirillum</taxon>
    </lineage>
</organism>
<accession>A0A1I1ECY7</accession>
<dbReference type="PANTHER" id="PTHR46118:SF4">
    <property type="entry name" value="PROTEIN ABHD11"/>
    <property type="match status" value="1"/>
</dbReference>
<dbReference type="RefSeq" id="WP_091958713.1">
    <property type="nucleotide sequence ID" value="NZ_FOLH01000001.1"/>
</dbReference>
<dbReference type="PANTHER" id="PTHR46118">
    <property type="entry name" value="PROTEIN ABHD11"/>
    <property type="match status" value="1"/>
</dbReference>
<name>A0A1I1ECY7_9GAMM</name>
<feature type="domain" description="AB hydrolase-1" evidence="2">
    <location>
        <begin position="15"/>
        <end position="243"/>
    </location>
</feature>
<evidence type="ECO:0000256" key="1">
    <source>
        <dbReference type="ARBA" id="ARBA00022801"/>
    </source>
</evidence>
<dbReference type="Proteomes" id="UP000199058">
    <property type="component" value="Unassembled WGS sequence"/>
</dbReference>
<dbReference type="InterPro" id="IPR029058">
    <property type="entry name" value="AB_hydrolase_fold"/>
</dbReference>
<dbReference type="EMBL" id="FOLH01000001">
    <property type="protein sequence ID" value="SFB85024.1"/>
    <property type="molecule type" value="Genomic_DNA"/>
</dbReference>
<dbReference type="Gene3D" id="3.40.50.1820">
    <property type="entry name" value="alpha/beta hydrolase"/>
    <property type="match status" value="1"/>
</dbReference>
<dbReference type="PRINTS" id="PR00111">
    <property type="entry name" value="ABHYDROLASE"/>
</dbReference>
<evidence type="ECO:0000259" key="2">
    <source>
        <dbReference type="Pfam" id="PF00561"/>
    </source>
</evidence>
<dbReference type="GO" id="GO:0016787">
    <property type="term" value="F:hydrolase activity"/>
    <property type="evidence" value="ECO:0007669"/>
    <property type="project" value="UniProtKB-KW"/>
</dbReference>
<gene>
    <name evidence="3" type="ORF">SAMN05660443_0527</name>
</gene>
<reference evidence="3 4" key="1">
    <citation type="submission" date="2016-10" db="EMBL/GenBank/DDBJ databases">
        <authorList>
            <person name="de Groot N.N."/>
        </authorList>
    </citation>
    <scope>NUCLEOTIDE SEQUENCE [LARGE SCALE GENOMIC DNA]</scope>
    <source>
        <strain evidence="3 4">DSM 18438</strain>
    </source>
</reference>
<dbReference type="Pfam" id="PF00561">
    <property type="entry name" value="Abhydrolase_1"/>
    <property type="match status" value="1"/>
</dbReference>
<evidence type="ECO:0000313" key="4">
    <source>
        <dbReference type="Proteomes" id="UP000199058"/>
    </source>
</evidence>
<dbReference type="STRING" id="1122252.SAMN05660443_0527"/>
<evidence type="ECO:0000313" key="3">
    <source>
        <dbReference type="EMBL" id="SFB85024.1"/>
    </source>
</evidence>
<dbReference type="InterPro" id="IPR000073">
    <property type="entry name" value="AB_hydrolase_1"/>
</dbReference>
<keyword evidence="4" id="KW-1185">Reference proteome</keyword>
<proteinExistence type="predicted"/>
<keyword evidence="1" id="KW-0378">Hydrolase</keyword>
<dbReference type="AlphaFoldDB" id="A0A1I1ECY7"/>
<sequence length="261" mass="29778">MSSLLAHQRYGQGEPLVVMHGLFGSADNWRGLARRWSDEFAVWCLDLRNHGRSFHSLGMNYSQQAEDLLYWLDSEDLEKVNLLGHSMGGKVAMEFALRYPSRVNKLLVADIAPVRYEHTHAAIIDGLRALHEAEPWHERREADKFLADFVSDVQTRLFLLTNLVRAEDGLRLRVAIEEIARDYQSIIDAPPAMAKDRSFNGPTLVLRGQRSDYVTDELLPEFKHGFPNLELAELDAGHWLHAEQAEAFGQLVSDFLTRVEK</sequence>
<dbReference type="SUPFAM" id="SSF53474">
    <property type="entry name" value="alpha/beta-Hydrolases"/>
    <property type="match status" value="1"/>
</dbReference>
<protein>
    <submittedName>
        <fullName evidence="3">Esterase</fullName>
    </submittedName>
</protein>
<dbReference type="OrthoDB" id="9808398at2"/>